<comment type="caution">
    <text evidence="2">The sequence shown here is derived from an EMBL/GenBank/DDBJ whole genome shotgun (WGS) entry which is preliminary data.</text>
</comment>
<organism evidence="2 3">
    <name type="scientific">Stenotrophomonas maltophilia</name>
    <name type="common">Pseudomonas maltophilia</name>
    <name type="synonym">Xanthomonas maltophilia</name>
    <dbReference type="NCBI Taxonomy" id="40324"/>
    <lineage>
        <taxon>Bacteria</taxon>
        <taxon>Pseudomonadati</taxon>
        <taxon>Pseudomonadota</taxon>
        <taxon>Gammaproteobacteria</taxon>
        <taxon>Lysobacterales</taxon>
        <taxon>Lysobacteraceae</taxon>
        <taxon>Stenotrophomonas</taxon>
        <taxon>Stenotrophomonas maltophilia group</taxon>
    </lineage>
</organism>
<evidence type="ECO:0000313" key="3">
    <source>
        <dbReference type="Proteomes" id="UP000092256"/>
    </source>
</evidence>
<accession>A0A1A6Y0Z3</accession>
<feature type="chain" id="PRO_5008353856" evidence="1">
    <location>
        <begin position="22"/>
        <end position="124"/>
    </location>
</feature>
<reference evidence="2 3" key="1">
    <citation type="submission" date="2016-05" db="EMBL/GenBank/DDBJ databases">
        <title>Draft Genome Sequences of Stenotrophomonas maltophilia Strains Sm32COP, Sm41DVV, Sm46PAILV, SmF3, SmF22, SmSOFb1 and SmCVFa1, Isolated from Different Manures, in France.</title>
        <authorList>
            <person name="Nazaret S."/>
            <person name="Bodilis J."/>
        </authorList>
    </citation>
    <scope>NUCLEOTIDE SEQUENCE [LARGE SCALE GENOMIC DNA]</scope>
    <source>
        <strain evidence="2 3">Sm46PAILV</strain>
    </source>
</reference>
<protein>
    <submittedName>
        <fullName evidence="2">Uncharacterized protein</fullName>
    </submittedName>
</protein>
<keyword evidence="1" id="KW-0732">Signal</keyword>
<feature type="signal peptide" evidence="1">
    <location>
        <begin position="1"/>
        <end position="21"/>
    </location>
</feature>
<gene>
    <name evidence="2" type="ORF">A9K58_06695</name>
</gene>
<name>A0A1A6Y0Z3_STEMA</name>
<dbReference type="AlphaFoldDB" id="A0A1A6Y0Z3"/>
<evidence type="ECO:0000313" key="2">
    <source>
        <dbReference type="EMBL" id="OBU68491.1"/>
    </source>
</evidence>
<dbReference type="EMBL" id="LYVJ01000004">
    <property type="protein sequence ID" value="OBU68491.1"/>
    <property type="molecule type" value="Genomic_DNA"/>
</dbReference>
<dbReference type="Proteomes" id="UP000092256">
    <property type="component" value="Unassembled WGS sequence"/>
</dbReference>
<dbReference type="OrthoDB" id="6026758at2"/>
<dbReference type="RefSeq" id="WP_065198611.1">
    <property type="nucleotide sequence ID" value="NZ_LYVJ01000004.1"/>
</dbReference>
<sequence length="124" mass="12785">MKHTALITLALGLLAPLAAHAAQDLPTLYQAFEEAGNSSLGMEELNQTVTFTAVALGVSSNLAGEPLVEAGDDQGNVMARLTSSDDQQAAKLGALEEGASFTASCTLQFSSGTDYLSFGDCTLK</sequence>
<proteinExistence type="predicted"/>
<evidence type="ECO:0000256" key="1">
    <source>
        <dbReference type="SAM" id="SignalP"/>
    </source>
</evidence>